<keyword evidence="2" id="KW-1185">Reference proteome</keyword>
<name>A0ABV3E252_9ACTN</name>
<proteinExistence type="predicted"/>
<dbReference type="Gene3D" id="3.40.50.300">
    <property type="entry name" value="P-loop containing nucleotide triphosphate hydrolases"/>
    <property type="match status" value="1"/>
</dbReference>
<protein>
    <recommendedName>
        <fullName evidence="3">HprK-related kinase B</fullName>
    </recommendedName>
</protein>
<reference evidence="1 2" key="1">
    <citation type="submission" date="2024-06" db="EMBL/GenBank/DDBJ databases">
        <title>The Natural Products Discovery Center: Release of the First 8490 Sequenced Strains for Exploring Actinobacteria Biosynthetic Diversity.</title>
        <authorList>
            <person name="Kalkreuter E."/>
            <person name="Kautsar S.A."/>
            <person name="Yang D."/>
            <person name="Bader C.D."/>
            <person name="Teijaro C.N."/>
            <person name="Fluegel L."/>
            <person name="Davis C.M."/>
            <person name="Simpson J.R."/>
            <person name="Lauterbach L."/>
            <person name="Steele A.D."/>
            <person name="Gui C."/>
            <person name="Meng S."/>
            <person name="Li G."/>
            <person name="Viehrig K."/>
            <person name="Ye F."/>
            <person name="Su P."/>
            <person name="Kiefer A.F."/>
            <person name="Nichols A."/>
            <person name="Cepeda A.J."/>
            <person name="Yan W."/>
            <person name="Fan B."/>
            <person name="Jiang Y."/>
            <person name="Adhikari A."/>
            <person name="Zheng C.-J."/>
            <person name="Schuster L."/>
            <person name="Cowan T.M."/>
            <person name="Smanski M.J."/>
            <person name="Chevrette M.G."/>
            <person name="De Carvalho L.P.S."/>
            <person name="Shen B."/>
        </authorList>
    </citation>
    <scope>NUCLEOTIDE SEQUENCE [LARGE SCALE GENOMIC DNA]</scope>
    <source>
        <strain evidence="1 2">NPDC048274</strain>
    </source>
</reference>
<accession>A0ABV3E252</accession>
<dbReference type="InterPro" id="IPR027417">
    <property type="entry name" value="P-loop_NTPase"/>
</dbReference>
<gene>
    <name evidence="1" type="ORF">AB0D65_06910</name>
</gene>
<dbReference type="RefSeq" id="WP_359977424.1">
    <property type="nucleotide sequence ID" value="NZ_JBEZLS010000004.1"/>
</dbReference>
<sequence>MTAPVTTAPVCAEATLSCWFGRINVESEVPGLDDVIAAVLAPYFTLTPGHTLGAVTVRITRSARLPVSESDLEAVRRTPQLWLNEDGPRFVLLEHGHDRMVLLRDAEEDSGPMLVTASRPAGHVHLEVYDERPQTVRALVRYLAFLVGAQLHHGGVPVLHGSAVARNGESVIMLGATNSGKSTLAFLATTLAGWDFVSDDTLMVWRDHASAPPRVSGWPRRLGISVGSLVGHPARARFEQASLRRYDGPVGPLPTPGASSWTREGRVRVYCDLDEFTAVTGATVDQESRPRGILLPHADPTVRGWRVEPVDGVPPELAPVAGRNLRHFVDYLGVLPPSVADTVTRDAVLAGLAALPCARVRYGPDVNADFPRFWADATAALATPAGVR</sequence>
<evidence type="ECO:0000313" key="1">
    <source>
        <dbReference type="EMBL" id="MEU9350742.1"/>
    </source>
</evidence>
<evidence type="ECO:0000313" key="2">
    <source>
        <dbReference type="Proteomes" id="UP001551582"/>
    </source>
</evidence>
<organism evidence="1 2">
    <name type="scientific">Streptomyces griseoloalbus</name>
    <dbReference type="NCBI Taxonomy" id="67303"/>
    <lineage>
        <taxon>Bacteria</taxon>
        <taxon>Bacillati</taxon>
        <taxon>Actinomycetota</taxon>
        <taxon>Actinomycetes</taxon>
        <taxon>Kitasatosporales</taxon>
        <taxon>Streptomycetaceae</taxon>
        <taxon>Streptomyces</taxon>
    </lineage>
</organism>
<comment type="caution">
    <text evidence="1">The sequence shown here is derived from an EMBL/GenBank/DDBJ whole genome shotgun (WGS) entry which is preliminary data.</text>
</comment>
<dbReference type="EMBL" id="JBEZLS010000004">
    <property type="protein sequence ID" value="MEU9350742.1"/>
    <property type="molecule type" value="Genomic_DNA"/>
</dbReference>
<dbReference type="Proteomes" id="UP001551582">
    <property type="component" value="Unassembled WGS sequence"/>
</dbReference>
<dbReference type="SUPFAM" id="SSF53795">
    <property type="entry name" value="PEP carboxykinase-like"/>
    <property type="match status" value="1"/>
</dbReference>
<evidence type="ECO:0008006" key="3">
    <source>
        <dbReference type="Google" id="ProtNLM"/>
    </source>
</evidence>